<accession>A0A5C8V876</accession>
<evidence type="ECO:0000259" key="1">
    <source>
        <dbReference type="Pfam" id="PF10000"/>
    </source>
</evidence>
<feature type="domain" description="CASTOR ACT" evidence="2">
    <location>
        <begin position="70"/>
        <end position="125"/>
    </location>
</feature>
<dbReference type="InterPro" id="IPR018717">
    <property type="entry name" value="DUF2241"/>
</dbReference>
<keyword evidence="4" id="KW-1185">Reference proteome</keyword>
<reference evidence="3 4" key="1">
    <citation type="submission" date="2019-08" db="EMBL/GenBank/DDBJ databases">
        <title>Professor.</title>
        <authorList>
            <person name="Park J.S."/>
        </authorList>
    </citation>
    <scope>NUCLEOTIDE SEQUENCE [LARGE SCALE GENOMIC DNA]</scope>
    <source>
        <strain evidence="3 4">176CP5-101</strain>
    </source>
</reference>
<dbReference type="Pfam" id="PF10000">
    <property type="entry name" value="ACT_3"/>
    <property type="match status" value="1"/>
</dbReference>
<sequence length="134" mass="14783">MAGEIDLNTLLTQMKPMLHEEGYVFVSVPDFYEIDLAMVHSTFKEKEGTTLILKKENADALGLNYDYVVSCITLTVHSSLQAVGLTAAISTALAANKISCNVVAAYYHDHIFVDQRDAKKAMNVLLKLTTNSKK</sequence>
<evidence type="ECO:0000313" key="4">
    <source>
        <dbReference type="Proteomes" id="UP000321456"/>
    </source>
</evidence>
<evidence type="ECO:0000313" key="3">
    <source>
        <dbReference type="EMBL" id="TXN38145.1"/>
    </source>
</evidence>
<organism evidence="3 4">
    <name type="scientific">Flagellimonas hymeniacidonis</name>
    <dbReference type="NCBI Taxonomy" id="2603628"/>
    <lineage>
        <taxon>Bacteria</taxon>
        <taxon>Pseudomonadati</taxon>
        <taxon>Bacteroidota</taxon>
        <taxon>Flavobacteriia</taxon>
        <taxon>Flavobacteriales</taxon>
        <taxon>Flavobacteriaceae</taxon>
        <taxon>Flagellimonas</taxon>
    </lineage>
</organism>
<dbReference type="InterPro" id="IPR045865">
    <property type="entry name" value="ACT-like_dom_sf"/>
</dbReference>
<dbReference type="InterPro" id="IPR027795">
    <property type="entry name" value="CASTOR_ACT_dom"/>
</dbReference>
<dbReference type="PANTHER" id="PTHR39199:SF1">
    <property type="entry name" value="BLR5128 PROTEIN"/>
    <property type="match status" value="1"/>
</dbReference>
<dbReference type="RefSeq" id="WP_147742759.1">
    <property type="nucleotide sequence ID" value="NZ_VRUR01000001.1"/>
</dbReference>
<name>A0A5C8V876_9FLAO</name>
<gene>
    <name evidence="3" type="ORF">FVB32_07580</name>
</gene>
<dbReference type="PANTHER" id="PTHR39199">
    <property type="entry name" value="BLR5128 PROTEIN"/>
    <property type="match status" value="1"/>
</dbReference>
<dbReference type="SUPFAM" id="SSF55021">
    <property type="entry name" value="ACT-like"/>
    <property type="match status" value="2"/>
</dbReference>
<dbReference type="AlphaFoldDB" id="A0A5C8V876"/>
<proteinExistence type="predicted"/>
<protein>
    <submittedName>
        <fullName evidence="3">ACT domain-containing protein</fullName>
    </submittedName>
</protein>
<dbReference type="Gene3D" id="3.30.2130.10">
    <property type="entry name" value="VC0802-like"/>
    <property type="match status" value="1"/>
</dbReference>
<evidence type="ECO:0000259" key="2">
    <source>
        <dbReference type="Pfam" id="PF13840"/>
    </source>
</evidence>
<dbReference type="Proteomes" id="UP000321456">
    <property type="component" value="Unassembled WGS sequence"/>
</dbReference>
<dbReference type="EMBL" id="VRUR01000001">
    <property type="protein sequence ID" value="TXN38145.1"/>
    <property type="molecule type" value="Genomic_DNA"/>
</dbReference>
<feature type="domain" description="DUF2241" evidence="1">
    <location>
        <begin position="2"/>
        <end position="69"/>
    </location>
</feature>
<comment type="caution">
    <text evidence="3">The sequence shown here is derived from an EMBL/GenBank/DDBJ whole genome shotgun (WGS) entry which is preliminary data.</text>
</comment>
<dbReference type="Pfam" id="PF13840">
    <property type="entry name" value="ACT_7"/>
    <property type="match status" value="1"/>
</dbReference>